<accession>A0A7D9DH83</accession>
<feature type="compositionally biased region" description="Polar residues" evidence="1">
    <location>
        <begin position="9"/>
        <end position="23"/>
    </location>
</feature>
<proteinExistence type="predicted"/>
<gene>
    <name evidence="2" type="ORF">PACLA_8A068301</name>
</gene>
<reference evidence="2" key="1">
    <citation type="submission" date="2020-04" db="EMBL/GenBank/DDBJ databases">
        <authorList>
            <person name="Alioto T."/>
            <person name="Alioto T."/>
            <person name="Gomez Garrido J."/>
        </authorList>
    </citation>
    <scope>NUCLEOTIDE SEQUENCE</scope>
    <source>
        <strain evidence="2">A484AB</strain>
    </source>
</reference>
<evidence type="ECO:0000256" key="1">
    <source>
        <dbReference type="SAM" id="MobiDB-lite"/>
    </source>
</evidence>
<keyword evidence="3" id="KW-1185">Reference proteome</keyword>
<dbReference type="AlphaFoldDB" id="A0A7D9DH83"/>
<sequence>TGKSKSEQENSQSRISAQNSTLNSTELTVELGRTLAQIGDKLNTQYFEEWNSHKNYKRDIGIVSHLASVVARTLSVVLISGWCDNLR</sequence>
<organism evidence="2 3">
    <name type="scientific">Paramuricea clavata</name>
    <name type="common">Red gorgonian</name>
    <name type="synonym">Violescent sea-whip</name>
    <dbReference type="NCBI Taxonomy" id="317549"/>
    <lineage>
        <taxon>Eukaryota</taxon>
        <taxon>Metazoa</taxon>
        <taxon>Cnidaria</taxon>
        <taxon>Anthozoa</taxon>
        <taxon>Octocorallia</taxon>
        <taxon>Malacalcyonacea</taxon>
        <taxon>Plexauridae</taxon>
        <taxon>Paramuricea</taxon>
    </lineage>
</organism>
<feature type="non-terminal residue" evidence="2">
    <location>
        <position position="1"/>
    </location>
</feature>
<evidence type="ECO:0000313" key="3">
    <source>
        <dbReference type="Proteomes" id="UP001152795"/>
    </source>
</evidence>
<dbReference type="Proteomes" id="UP001152795">
    <property type="component" value="Unassembled WGS sequence"/>
</dbReference>
<name>A0A7D9DH83_PARCT</name>
<evidence type="ECO:0000313" key="2">
    <source>
        <dbReference type="EMBL" id="CAB3985734.1"/>
    </source>
</evidence>
<feature type="region of interest" description="Disordered" evidence="1">
    <location>
        <begin position="1"/>
        <end position="23"/>
    </location>
</feature>
<dbReference type="EMBL" id="CACRXK020000912">
    <property type="protein sequence ID" value="CAB3985734.1"/>
    <property type="molecule type" value="Genomic_DNA"/>
</dbReference>
<protein>
    <submittedName>
        <fullName evidence="2">Uncharacterized protein</fullName>
    </submittedName>
</protein>
<comment type="caution">
    <text evidence="2">The sequence shown here is derived from an EMBL/GenBank/DDBJ whole genome shotgun (WGS) entry which is preliminary data.</text>
</comment>